<dbReference type="GO" id="GO:0003677">
    <property type="term" value="F:DNA binding"/>
    <property type="evidence" value="ECO:0000318"/>
    <property type="project" value="GO_Central"/>
</dbReference>
<organism evidence="2 3">
    <name type="scientific">Capsicum annuum</name>
    <name type="common">Capsicum pepper</name>
    <dbReference type="NCBI Taxonomy" id="4072"/>
    <lineage>
        <taxon>Eukaryota</taxon>
        <taxon>Viridiplantae</taxon>
        <taxon>Streptophyta</taxon>
        <taxon>Embryophyta</taxon>
        <taxon>Tracheophyta</taxon>
        <taxon>Spermatophyta</taxon>
        <taxon>Magnoliopsida</taxon>
        <taxon>eudicotyledons</taxon>
        <taxon>Gunneridae</taxon>
        <taxon>Pentapetalae</taxon>
        <taxon>asterids</taxon>
        <taxon>lamiids</taxon>
        <taxon>Solanales</taxon>
        <taxon>Solanaceae</taxon>
        <taxon>Solanoideae</taxon>
        <taxon>Capsiceae</taxon>
        <taxon>Capsicum</taxon>
    </lineage>
</organism>
<dbReference type="Gene3D" id="1.10.30.10">
    <property type="entry name" value="High mobility group box domain"/>
    <property type="match status" value="1"/>
</dbReference>
<dbReference type="PANTHER" id="PTHR46691:SF1">
    <property type="entry name" value="AT-RICH INTERACTIVE DOMAIN-CONTAINING PROTEIN 2"/>
    <property type="match status" value="1"/>
</dbReference>
<dbReference type="GO" id="GO:0005634">
    <property type="term" value="C:nucleus"/>
    <property type="evidence" value="ECO:0000318"/>
    <property type="project" value="GO_Central"/>
</dbReference>
<evidence type="ECO:0000313" key="2">
    <source>
        <dbReference type="EMBL" id="PHT66596.1"/>
    </source>
</evidence>
<keyword evidence="3" id="KW-1185">Reference proteome</keyword>
<dbReference type="SUPFAM" id="SSF46774">
    <property type="entry name" value="ARID-like"/>
    <property type="match status" value="1"/>
</dbReference>
<evidence type="ECO:0008006" key="4">
    <source>
        <dbReference type="Google" id="ProtNLM"/>
    </source>
</evidence>
<accession>A0A2G2Y9Z9</accession>
<reference evidence="2 3" key="2">
    <citation type="journal article" date="2017" name="Genome Biol.">
        <title>New reference genome sequences of hot pepper reveal the massive evolution of plant disease-resistance genes by retroduplication.</title>
        <authorList>
            <person name="Kim S."/>
            <person name="Park J."/>
            <person name="Yeom S.I."/>
            <person name="Kim Y.M."/>
            <person name="Seo E."/>
            <person name="Kim K.T."/>
            <person name="Kim M.S."/>
            <person name="Lee J.M."/>
            <person name="Cheong K."/>
            <person name="Shin H.S."/>
            <person name="Kim S.B."/>
            <person name="Han K."/>
            <person name="Lee J."/>
            <person name="Park M."/>
            <person name="Lee H.A."/>
            <person name="Lee H.Y."/>
            <person name="Lee Y."/>
            <person name="Oh S."/>
            <person name="Lee J.H."/>
            <person name="Choi E."/>
            <person name="Choi E."/>
            <person name="Lee S.E."/>
            <person name="Jeon J."/>
            <person name="Kim H."/>
            <person name="Choi G."/>
            <person name="Song H."/>
            <person name="Lee J."/>
            <person name="Lee S.C."/>
            <person name="Kwon J.K."/>
            <person name="Lee H.Y."/>
            <person name="Koo N."/>
            <person name="Hong Y."/>
            <person name="Kim R.W."/>
            <person name="Kang W.H."/>
            <person name="Huh J.H."/>
            <person name="Kang B.C."/>
            <person name="Yang T.J."/>
            <person name="Lee Y.H."/>
            <person name="Bennetzen J.L."/>
            <person name="Choi D."/>
        </authorList>
    </citation>
    <scope>NUCLEOTIDE SEQUENCE [LARGE SCALE GENOMIC DNA]</scope>
    <source>
        <strain evidence="3">cv. CM334</strain>
    </source>
</reference>
<dbReference type="PANTHER" id="PTHR46691">
    <property type="entry name" value="HIGH MOBILITY GROUP B PROTEIN 9"/>
    <property type="match status" value="1"/>
</dbReference>
<feature type="region of interest" description="Disordered" evidence="1">
    <location>
        <begin position="101"/>
        <end position="126"/>
    </location>
</feature>
<dbReference type="InterPro" id="IPR036431">
    <property type="entry name" value="ARID_dom_sf"/>
</dbReference>
<gene>
    <name evidence="2" type="ORF">T459_31021</name>
</gene>
<dbReference type="SUPFAM" id="SSF47095">
    <property type="entry name" value="HMG-box"/>
    <property type="match status" value="1"/>
</dbReference>
<dbReference type="EMBL" id="AYRZ02000012">
    <property type="protein sequence ID" value="PHT66596.1"/>
    <property type="molecule type" value="Genomic_DNA"/>
</dbReference>
<dbReference type="OMA" id="CNTIVAY"/>
<reference evidence="2 3" key="1">
    <citation type="journal article" date="2014" name="Nat. Genet.">
        <title>Genome sequence of the hot pepper provides insights into the evolution of pungency in Capsicum species.</title>
        <authorList>
            <person name="Kim S."/>
            <person name="Park M."/>
            <person name="Yeom S.I."/>
            <person name="Kim Y.M."/>
            <person name="Lee J.M."/>
            <person name="Lee H.A."/>
            <person name="Seo E."/>
            <person name="Choi J."/>
            <person name="Cheong K."/>
            <person name="Kim K.T."/>
            <person name="Jung K."/>
            <person name="Lee G.W."/>
            <person name="Oh S.K."/>
            <person name="Bae C."/>
            <person name="Kim S.B."/>
            <person name="Lee H.Y."/>
            <person name="Kim S.Y."/>
            <person name="Kim M.S."/>
            <person name="Kang B.C."/>
            <person name="Jo Y.D."/>
            <person name="Yang H.B."/>
            <person name="Jeong H.J."/>
            <person name="Kang W.H."/>
            <person name="Kwon J.K."/>
            <person name="Shin C."/>
            <person name="Lim J.Y."/>
            <person name="Park J.H."/>
            <person name="Huh J.H."/>
            <person name="Kim J.S."/>
            <person name="Kim B.D."/>
            <person name="Cohen O."/>
            <person name="Paran I."/>
            <person name="Suh M.C."/>
            <person name="Lee S.B."/>
            <person name="Kim Y.K."/>
            <person name="Shin Y."/>
            <person name="Noh S.J."/>
            <person name="Park J."/>
            <person name="Seo Y.S."/>
            <person name="Kwon S.Y."/>
            <person name="Kim H.A."/>
            <person name="Park J.M."/>
            <person name="Kim H.J."/>
            <person name="Choi S.B."/>
            <person name="Bosland P.W."/>
            <person name="Reeves G."/>
            <person name="Jo S.H."/>
            <person name="Lee B.W."/>
            <person name="Cho H.T."/>
            <person name="Choi H.S."/>
            <person name="Lee M.S."/>
            <person name="Yu Y."/>
            <person name="Do Choi Y."/>
            <person name="Park B.S."/>
            <person name="van Deynze A."/>
            <person name="Ashrafi H."/>
            <person name="Hill T."/>
            <person name="Kim W.T."/>
            <person name="Pai H.S."/>
            <person name="Ahn H.K."/>
            <person name="Yeam I."/>
            <person name="Giovannoni J.J."/>
            <person name="Rose J.K."/>
            <person name="Sorensen I."/>
            <person name="Lee S.J."/>
            <person name="Kim R.W."/>
            <person name="Choi I.Y."/>
            <person name="Choi B.S."/>
            <person name="Lim J.S."/>
            <person name="Lee Y.H."/>
            <person name="Choi D."/>
        </authorList>
    </citation>
    <scope>NUCLEOTIDE SEQUENCE [LARGE SCALE GENOMIC DNA]</scope>
    <source>
        <strain evidence="3">cv. CM334</strain>
    </source>
</reference>
<dbReference type="Gene3D" id="1.10.150.60">
    <property type="entry name" value="ARID DNA-binding domain"/>
    <property type="match status" value="1"/>
</dbReference>
<dbReference type="STRING" id="4072.A0A2G2Y9Z9"/>
<sequence length="237" mass="27818">MERSELFKFSPTTESASYALKKHNFTLLHHYEQVYFFRHNFPGSKYFQVEGTIDSKLDCGYLVSMKMGSEVLSGVRYQPHQQVPSSSSMLAAQNCNTIVAYNPPSHHHSERRYRRRKNGDPNRPKVNRSGYNVFFVEKHAMLKYLYPHKEREFTKMIGESWNNHFLEEKMVVAEKKWREVSSVFKFSPTTTSASYALRKHHFTLLHHFEQVCFFTKDRSIKPIGERQGKEPQGIEGV</sequence>
<comment type="caution">
    <text evidence="2">The sequence shown here is derived from an EMBL/GenBank/DDBJ whole genome shotgun (WGS) entry which is preliminary data.</text>
</comment>
<name>A0A2G2Y9Z9_CAPAN</name>
<dbReference type="InterPro" id="IPR036910">
    <property type="entry name" value="HMG_box_dom_sf"/>
</dbReference>
<dbReference type="Gramene" id="PHT66596">
    <property type="protein sequence ID" value="PHT66596"/>
    <property type="gene ID" value="T459_31021"/>
</dbReference>
<feature type="compositionally biased region" description="Basic residues" evidence="1">
    <location>
        <begin position="105"/>
        <end position="117"/>
    </location>
</feature>
<evidence type="ECO:0000256" key="1">
    <source>
        <dbReference type="SAM" id="MobiDB-lite"/>
    </source>
</evidence>
<protein>
    <recommendedName>
        <fullName evidence="4">HMG box domain-containing protein</fullName>
    </recommendedName>
</protein>
<evidence type="ECO:0000313" key="3">
    <source>
        <dbReference type="Proteomes" id="UP000222542"/>
    </source>
</evidence>
<dbReference type="Proteomes" id="UP000222542">
    <property type="component" value="Unassembled WGS sequence"/>
</dbReference>
<dbReference type="AlphaFoldDB" id="A0A2G2Y9Z9"/>
<proteinExistence type="predicted"/>